<sequence length="221" mass="25354">MKLKAFLPVDDTPYSVASHLAFDESVMPIFDDNITQNGRFVVPEFPVEVHLPCYSLVEQALIADKLSWEDPIVLREARILLAKSDEEFEDYRKSMMTSEITRTTHVMQEVISREKTFHFQVANEKESNRKKRPPRHRTTDFDPHQFEDDAPNTVGKPKGTENRAANEFAAKRPKATFSSKKPASPQVAIGREPNCVRSYWETNAKFTTLKRALQAICFGYD</sequence>
<name>W9CF93_SCLBF</name>
<dbReference type="HOGENOM" id="CLU_1251316_0_0_1"/>
<gene>
    <name evidence="2" type="ORF">SBOR_6411</name>
</gene>
<evidence type="ECO:0000313" key="2">
    <source>
        <dbReference type="EMBL" id="ESZ93215.1"/>
    </source>
</evidence>
<dbReference type="EMBL" id="AYSA01000335">
    <property type="protein sequence ID" value="ESZ93215.1"/>
    <property type="molecule type" value="Genomic_DNA"/>
</dbReference>
<feature type="compositionally biased region" description="Basic and acidic residues" evidence="1">
    <location>
        <begin position="137"/>
        <end position="147"/>
    </location>
</feature>
<protein>
    <submittedName>
        <fullName evidence="2">Uncharacterized protein</fullName>
    </submittedName>
</protein>
<evidence type="ECO:0000256" key="1">
    <source>
        <dbReference type="SAM" id="MobiDB-lite"/>
    </source>
</evidence>
<organism evidence="2 3">
    <name type="scientific">Sclerotinia borealis (strain F-4128)</name>
    <dbReference type="NCBI Taxonomy" id="1432307"/>
    <lineage>
        <taxon>Eukaryota</taxon>
        <taxon>Fungi</taxon>
        <taxon>Dikarya</taxon>
        <taxon>Ascomycota</taxon>
        <taxon>Pezizomycotina</taxon>
        <taxon>Leotiomycetes</taxon>
        <taxon>Helotiales</taxon>
        <taxon>Sclerotiniaceae</taxon>
        <taxon>Sclerotinia</taxon>
    </lineage>
</organism>
<evidence type="ECO:0000313" key="3">
    <source>
        <dbReference type="Proteomes" id="UP000019487"/>
    </source>
</evidence>
<reference evidence="2 3" key="1">
    <citation type="journal article" date="2014" name="Genome Announc.">
        <title>Draft genome sequence of Sclerotinia borealis, a psychrophilic plant pathogenic fungus.</title>
        <authorList>
            <person name="Mardanov A.V."/>
            <person name="Beletsky A.V."/>
            <person name="Kadnikov V.V."/>
            <person name="Ignatov A.N."/>
            <person name="Ravin N.V."/>
        </authorList>
    </citation>
    <scope>NUCLEOTIDE SEQUENCE [LARGE SCALE GENOMIC DNA]</scope>
    <source>
        <strain evidence="3">F-4157</strain>
    </source>
</reference>
<dbReference type="Proteomes" id="UP000019487">
    <property type="component" value="Unassembled WGS sequence"/>
</dbReference>
<keyword evidence="3" id="KW-1185">Reference proteome</keyword>
<proteinExistence type="predicted"/>
<feature type="region of interest" description="Disordered" evidence="1">
    <location>
        <begin position="123"/>
        <end position="160"/>
    </location>
</feature>
<accession>W9CF93</accession>
<comment type="caution">
    <text evidence="2">The sequence shown here is derived from an EMBL/GenBank/DDBJ whole genome shotgun (WGS) entry which is preliminary data.</text>
</comment>
<dbReference type="AlphaFoldDB" id="W9CF93"/>